<comment type="caution">
    <text evidence="8">The sequence shown here is derived from an EMBL/GenBank/DDBJ whole genome shotgun (WGS) entry which is preliminary data.</text>
</comment>
<keyword evidence="2 6" id="KW-0889">Transcription antitermination</keyword>
<dbReference type="RefSeq" id="WP_249310877.1">
    <property type="nucleotide sequence ID" value="NZ_JACRSU010000001.1"/>
</dbReference>
<name>A0A926HYC6_9FIRM</name>
<proteinExistence type="inferred from homology"/>
<evidence type="ECO:0000256" key="3">
    <source>
        <dbReference type="ARBA" id="ARBA00022884"/>
    </source>
</evidence>
<dbReference type="NCBIfam" id="TIGR01951">
    <property type="entry name" value="nusB"/>
    <property type="match status" value="1"/>
</dbReference>
<accession>A0A926HYC6</accession>
<dbReference type="InterPro" id="IPR006027">
    <property type="entry name" value="NusB_RsmB_TIM44"/>
</dbReference>
<dbReference type="GO" id="GO:0006353">
    <property type="term" value="P:DNA-templated transcription termination"/>
    <property type="evidence" value="ECO:0007669"/>
    <property type="project" value="UniProtKB-UniRule"/>
</dbReference>
<evidence type="ECO:0000256" key="5">
    <source>
        <dbReference type="ARBA" id="ARBA00023163"/>
    </source>
</evidence>
<dbReference type="Pfam" id="PF01029">
    <property type="entry name" value="NusB"/>
    <property type="match status" value="1"/>
</dbReference>
<reference evidence="8" key="1">
    <citation type="submission" date="2020-08" db="EMBL/GenBank/DDBJ databases">
        <title>Genome public.</title>
        <authorList>
            <person name="Liu C."/>
            <person name="Sun Q."/>
        </authorList>
    </citation>
    <scope>NUCLEOTIDE SEQUENCE</scope>
    <source>
        <strain evidence="8">H8</strain>
    </source>
</reference>
<evidence type="ECO:0000256" key="1">
    <source>
        <dbReference type="ARBA" id="ARBA00005952"/>
    </source>
</evidence>
<keyword evidence="5 6" id="KW-0804">Transcription</keyword>
<dbReference type="AlphaFoldDB" id="A0A926HYC6"/>
<dbReference type="EMBL" id="JACRSU010000001">
    <property type="protein sequence ID" value="MBC8539661.1"/>
    <property type="molecule type" value="Genomic_DNA"/>
</dbReference>
<keyword evidence="9" id="KW-1185">Reference proteome</keyword>
<dbReference type="GO" id="GO:0031564">
    <property type="term" value="P:transcription antitermination"/>
    <property type="evidence" value="ECO:0007669"/>
    <property type="project" value="UniProtKB-KW"/>
</dbReference>
<evidence type="ECO:0000259" key="7">
    <source>
        <dbReference type="Pfam" id="PF01029"/>
    </source>
</evidence>
<dbReference type="SUPFAM" id="SSF48013">
    <property type="entry name" value="NusB-like"/>
    <property type="match status" value="1"/>
</dbReference>
<dbReference type="GO" id="GO:0003723">
    <property type="term" value="F:RNA binding"/>
    <property type="evidence" value="ECO:0007669"/>
    <property type="project" value="UniProtKB-UniRule"/>
</dbReference>
<dbReference type="Gene3D" id="1.10.940.10">
    <property type="entry name" value="NusB-like"/>
    <property type="match status" value="1"/>
</dbReference>
<dbReference type="GO" id="GO:0005829">
    <property type="term" value="C:cytosol"/>
    <property type="evidence" value="ECO:0007669"/>
    <property type="project" value="TreeGrafter"/>
</dbReference>
<feature type="domain" description="NusB/RsmB/TIM44" evidence="7">
    <location>
        <begin position="5"/>
        <end position="128"/>
    </location>
</feature>
<dbReference type="PANTHER" id="PTHR11078:SF3">
    <property type="entry name" value="ANTITERMINATION NUSB DOMAIN-CONTAINING PROTEIN"/>
    <property type="match status" value="1"/>
</dbReference>
<dbReference type="InterPro" id="IPR011605">
    <property type="entry name" value="NusB_fam"/>
</dbReference>
<keyword evidence="3 6" id="KW-0694">RNA-binding</keyword>
<evidence type="ECO:0000256" key="6">
    <source>
        <dbReference type="HAMAP-Rule" id="MF_00073"/>
    </source>
</evidence>
<evidence type="ECO:0000313" key="8">
    <source>
        <dbReference type="EMBL" id="MBC8539661.1"/>
    </source>
</evidence>
<evidence type="ECO:0000313" key="9">
    <source>
        <dbReference type="Proteomes" id="UP000611762"/>
    </source>
</evidence>
<dbReference type="Proteomes" id="UP000611762">
    <property type="component" value="Unassembled WGS sequence"/>
</dbReference>
<dbReference type="HAMAP" id="MF_00073">
    <property type="entry name" value="NusB"/>
    <property type="match status" value="1"/>
</dbReference>
<comment type="similarity">
    <text evidence="1 6">Belongs to the NusB family.</text>
</comment>
<gene>
    <name evidence="6 8" type="primary">nusB</name>
    <name evidence="8" type="ORF">H8698_01570</name>
</gene>
<dbReference type="InterPro" id="IPR035926">
    <property type="entry name" value="NusB-like_sf"/>
</dbReference>
<evidence type="ECO:0000256" key="2">
    <source>
        <dbReference type="ARBA" id="ARBA00022814"/>
    </source>
</evidence>
<evidence type="ECO:0000256" key="4">
    <source>
        <dbReference type="ARBA" id="ARBA00023015"/>
    </source>
</evidence>
<dbReference type="PANTHER" id="PTHR11078">
    <property type="entry name" value="N UTILIZATION SUBSTANCE PROTEIN B-RELATED"/>
    <property type="match status" value="1"/>
</dbReference>
<comment type="function">
    <text evidence="6">Involved in transcription antitermination. Required for transcription of ribosomal RNA (rRNA) genes. Binds specifically to the boxA antiterminator sequence of the ribosomal RNA (rrn) operons.</text>
</comment>
<protein>
    <recommendedName>
        <fullName evidence="6">Transcription antitermination protein NusB</fullName>
    </recommendedName>
    <alternativeName>
        <fullName evidence="6">Antitermination factor NusB</fullName>
    </alternativeName>
</protein>
<organism evidence="8 9">
    <name type="scientific">Congzhengia minquanensis</name>
    <dbReference type="NCBI Taxonomy" id="2763657"/>
    <lineage>
        <taxon>Bacteria</taxon>
        <taxon>Bacillati</taxon>
        <taxon>Bacillota</taxon>
        <taxon>Clostridia</taxon>
        <taxon>Eubacteriales</taxon>
        <taxon>Oscillospiraceae</taxon>
        <taxon>Congzhengia</taxon>
    </lineage>
</organism>
<keyword evidence="4 6" id="KW-0805">Transcription regulation</keyword>
<sequence>MTRKEAREHCFKLMFEYEVQKNDAQTMLSYFVENELSLGSQKNYVETLLRSAVENIAHIDETIEQNTKGWRISRLPKVTLAVLRVAVAEMLYMDDIADSISINEAVELAKTYNDEKNGKFVNGILASVFKGK</sequence>